<keyword evidence="4 6" id="KW-0472">Membrane</keyword>
<dbReference type="PANTHER" id="PTHR21419">
    <property type="match status" value="1"/>
</dbReference>
<evidence type="ECO:0000259" key="7">
    <source>
        <dbReference type="Pfam" id="PF23727"/>
    </source>
</evidence>
<dbReference type="Gene3D" id="2.130.10.10">
    <property type="entry name" value="YVTN repeat-like/Quinoprotein amine dehydrogenase"/>
    <property type="match status" value="1"/>
</dbReference>
<organism evidence="8">
    <name type="scientific">Timema genevievae</name>
    <name type="common">Walking stick</name>
    <dbReference type="NCBI Taxonomy" id="629358"/>
    <lineage>
        <taxon>Eukaryota</taxon>
        <taxon>Metazoa</taxon>
        <taxon>Ecdysozoa</taxon>
        <taxon>Arthropoda</taxon>
        <taxon>Hexapoda</taxon>
        <taxon>Insecta</taxon>
        <taxon>Pterygota</taxon>
        <taxon>Neoptera</taxon>
        <taxon>Polyneoptera</taxon>
        <taxon>Phasmatodea</taxon>
        <taxon>Timematodea</taxon>
        <taxon>Timematoidea</taxon>
        <taxon>Timematidae</taxon>
        <taxon>Timema</taxon>
    </lineage>
</organism>
<dbReference type="AlphaFoldDB" id="A0A7R9JQN2"/>
<name>A0A7R9JQN2_TIMGE</name>
<feature type="transmembrane region" description="Helical" evidence="6">
    <location>
        <begin position="100"/>
        <end position="120"/>
    </location>
</feature>
<dbReference type="GO" id="GO:0016020">
    <property type="term" value="C:membrane"/>
    <property type="evidence" value="ECO:0007669"/>
    <property type="project" value="UniProtKB-SubCell"/>
</dbReference>
<evidence type="ECO:0000256" key="3">
    <source>
        <dbReference type="ARBA" id="ARBA00022989"/>
    </source>
</evidence>
<reference evidence="8" key="1">
    <citation type="submission" date="2020-11" db="EMBL/GenBank/DDBJ databases">
        <authorList>
            <person name="Tran Van P."/>
        </authorList>
    </citation>
    <scope>NUCLEOTIDE SEQUENCE</scope>
</reference>
<feature type="region of interest" description="Disordered" evidence="5">
    <location>
        <begin position="708"/>
        <end position="763"/>
    </location>
</feature>
<gene>
    <name evidence="8" type="ORF">TGEB3V08_LOCUS1729</name>
</gene>
<dbReference type="InterPro" id="IPR028994">
    <property type="entry name" value="Integrin_alpha_N"/>
</dbReference>
<dbReference type="EMBL" id="OE839518">
    <property type="protein sequence ID" value="CAD7587548.1"/>
    <property type="molecule type" value="Genomic_DNA"/>
</dbReference>
<comment type="subcellular location">
    <subcellularLocation>
        <location evidence="1">Membrane</location>
        <topology evidence="1">Single-pass membrane protein</topology>
    </subcellularLocation>
</comment>
<dbReference type="InterPro" id="IPR045232">
    <property type="entry name" value="FAM234"/>
</dbReference>
<dbReference type="Pfam" id="PF23727">
    <property type="entry name" value="Beta-prop_FAM234A_B"/>
    <property type="match status" value="1"/>
</dbReference>
<keyword evidence="2 6" id="KW-0812">Transmembrane</keyword>
<keyword evidence="3 6" id="KW-1133">Transmembrane helix</keyword>
<feature type="region of interest" description="Disordered" evidence="5">
    <location>
        <begin position="841"/>
        <end position="861"/>
    </location>
</feature>
<feature type="domain" description="FAM234A/B beta-propeller" evidence="7">
    <location>
        <begin position="147"/>
        <end position="332"/>
    </location>
</feature>
<dbReference type="PANTHER" id="PTHR21419:SF30">
    <property type="entry name" value="IG-LIKE DOMAIN-CONTAINING PROTEIN"/>
    <property type="match status" value="1"/>
</dbReference>
<feature type="compositionally biased region" description="Basic residues" evidence="5">
    <location>
        <begin position="753"/>
        <end position="762"/>
    </location>
</feature>
<evidence type="ECO:0000256" key="1">
    <source>
        <dbReference type="ARBA" id="ARBA00004167"/>
    </source>
</evidence>
<protein>
    <recommendedName>
        <fullName evidence="7">FAM234A/B beta-propeller domain-containing protein</fullName>
    </recommendedName>
</protein>
<evidence type="ECO:0000313" key="8">
    <source>
        <dbReference type="EMBL" id="CAD7587548.1"/>
    </source>
</evidence>
<evidence type="ECO:0000256" key="2">
    <source>
        <dbReference type="ARBA" id="ARBA00022692"/>
    </source>
</evidence>
<evidence type="ECO:0000256" key="5">
    <source>
        <dbReference type="SAM" id="MobiDB-lite"/>
    </source>
</evidence>
<sequence>MSIQPRSVTSNVATLLSTPTQVVGDIDVDSSGSSIEGRLDKGVEQVVSKVVLLLVTVASSAPGELDLPSLMATITEKIQKLLRDGRRFNSHNRSYARIKAGSRVQGIIIVVVCLVLWLPLPLNRVAFWKSPSLTTVPCTDLLVQDVWVQTFPKLTSESAVRVSDLNQDGVLDIILGYGTGADGRDVPKFVCELYFGKQAPCLGGVIALDGRTGGVIWQHWTAHPVYSLDCGTDLTGDGVMDCLVTGKGGVFCTLNGHDGSKLWQFSEDNTQPSNKASSAEPLMNMYSARFIHDINGDGALDILAVQTLDSVGKETGVTLSGRILLVSGAEGRLLQTVATPMDQESYFCPQILVRPDGEELVVLGTGGYNSPGGLYVVPLLALGNTEEVKVLYQDQFKGVLSPAVLADINQDGSEDIIVATFNASVLAFDGLTFKLLWNYTFQQPSETFSPPTPAFFNEDNIPDFLVKYQTGAGYPVYYYSQVTVLDGLTGSPLLDKPIIDTVGSQMSALTVSMESQGNDWILFWTADCLGHQGATQEYSFMPGSSVHSQSRADICKLLFNSTAVTKLLALSRHVQSPGIVVYSSDSRRPVEFNSSTNTTAEVHNYLISHPDFLDVINSDQYFNNYPQDQLPNEKKGLLKSKGSIFRHKEKRPPTKSGSSPYENYSNLNHQHSKVYPPEVGEQPINGYSSPGEFPIIHKHGVEHLWNHQKPWKNNGHNPEDEDSDPEDKQWNYDLYGPLREDSYKPLQRDKRSGHVRKQRYKRGVNTGSGIQRITSTGAVLAPLEWAEKNNHFDLVFVTYWIPPSSHTRVLLPSDRECVMSKQGEFPGKYVTLEDALQDCLGSDRAPSAPSDESSKNESDQDLFNIDMGQMTVYRLHITCACGNLANALVVLSPTAEDGEIEVRISVG</sequence>
<accession>A0A7R9JQN2</accession>
<evidence type="ECO:0000256" key="6">
    <source>
        <dbReference type="SAM" id="Phobius"/>
    </source>
</evidence>
<proteinExistence type="predicted"/>
<dbReference type="InterPro" id="IPR055409">
    <property type="entry name" value="Beta-prop_FAM234A_B"/>
</dbReference>
<feature type="compositionally biased region" description="Basic and acidic residues" evidence="5">
    <location>
        <begin position="738"/>
        <end position="752"/>
    </location>
</feature>
<dbReference type="SUPFAM" id="SSF69318">
    <property type="entry name" value="Integrin alpha N-terminal domain"/>
    <property type="match status" value="1"/>
</dbReference>
<dbReference type="InterPro" id="IPR015943">
    <property type="entry name" value="WD40/YVTN_repeat-like_dom_sf"/>
</dbReference>
<evidence type="ECO:0000256" key="4">
    <source>
        <dbReference type="ARBA" id="ARBA00023136"/>
    </source>
</evidence>
<feature type="region of interest" description="Disordered" evidence="5">
    <location>
        <begin position="641"/>
        <end position="663"/>
    </location>
</feature>